<dbReference type="AlphaFoldDB" id="A0A0N5D164"/>
<dbReference type="STRING" id="103827.A0A0N5D164"/>
<proteinExistence type="predicted"/>
<feature type="region of interest" description="Disordered" evidence="1">
    <location>
        <begin position="149"/>
        <end position="171"/>
    </location>
</feature>
<protein>
    <submittedName>
        <fullName evidence="4">Kinase</fullName>
    </submittedName>
</protein>
<evidence type="ECO:0000313" key="3">
    <source>
        <dbReference type="Proteomes" id="UP000276776"/>
    </source>
</evidence>
<sequence>MTDDTITFVVVTDCTDGLLGECVASEAATVIKVNPIGNIQTDVFLSQLAGLNRGGYGLEDAQTQCLIIYFKLVLLLELDYDPEFCNVHNPENIWQMLQSVKLASISSLRNIISHQGIGDFAGEETKGQGIIINWQSSIELFAYNAGSSNDPGKDSNDDELNTFIPLSDNAA</sequence>
<keyword evidence="3" id="KW-1185">Reference proteome</keyword>
<name>A0A0N5D164_THECL</name>
<dbReference type="OrthoDB" id="5822078at2759"/>
<accession>A0A0N5D164</accession>
<dbReference type="Proteomes" id="UP000276776">
    <property type="component" value="Unassembled WGS sequence"/>
</dbReference>
<reference evidence="2 3" key="2">
    <citation type="submission" date="2018-11" db="EMBL/GenBank/DDBJ databases">
        <authorList>
            <consortium name="Pathogen Informatics"/>
        </authorList>
    </citation>
    <scope>NUCLEOTIDE SEQUENCE [LARGE SCALE GENOMIC DNA]</scope>
</reference>
<reference evidence="4" key="1">
    <citation type="submission" date="2017-02" db="UniProtKB">
        <authorList>
            <consortium name="WormBaseParasite"/>
        </authorList>
    </citation>
    <scope>IDENTIFICATION</scope>
</reference>
<dbReference type="WBParaSite" id="TCLT_0000657901-mRNA-1">
    <property type="protein sequence ID" value="TCLT_0000657901-mRNA-1"/>
    <property type="gene ID" value="TCLT_0000657901"/>
</dbReference>
<evidence type="ECO:0000313" key="4">
    <source>
        <dbReference type="WBParaSite" id="TCLT_0000657901-mRNA-1"/>
    </source>
</evidence>
<evidence type="ECO:0000256" key="1">
    <source>
        <dbReference type="SAM" id="MobiDB-lite"/>
    </source>
</evidence>
<evidence type="ECO:0000313" key="2">
    <source>
        <dbReference type="EMBL" id="VDN03931.1"/>
    </source>
</evidence>
<organism evidence="4">
    <name type="scientific">Thelazia callipaeda</name>
    <name type="common">Oriental eyeworm</name>
    <name type="synonym">Parasitic nematode</name>
    <dbReference type="NCBI Taxonomy" id="103827"/>
    <lineage>
        <taxon>Eukaryota</taxon>
        <taxon>Metazoa</taxon>
        <taxon>Ecdysozoa</taxon>
        <taxon>Nematoda</taxon>
        <taxon>Chromadorea</taxon>
        <taxon>Rhabditida</taxon>
        <taxon>Spirurina</taxon>
        <taxon>Spiruromorpha</taxon>
        <taxon>Thelazioidea</taxon>
        <taxon>Thelaziidae</taxon>
        <taxon>Thelazia</taxon>
    </lineage>
</organism>
<gene>
    <name evidence="2" type="ORF">TCLT_LOCUS6568</name>
</gene>
<dbReference type="EMBL" id="UYYF01004427">
    <property type="protein sequence ID" value="VDN03931.1"/>
    <property type="molecule type" value="Genomic_DNA"/>
</dbReference>